<dbReference type="EMBL" id="CP013690">
    <property type="protein sequence ID" value="ALU26385.1"/>
    <property type="molecule type" value="Genomic_DNA"/>
</dbReference>
<dbReference type="AlphaFoldDB" id="A0A0S7EGQ6"/>
<dbReference type="RefSeq" id="WP_006257087.1">
    <property type="nucleotide sequence ID" value="NZ_BCMQ01000006.1"/>
</dbReference>
<name>A0A0S7EGQ6_9FLAO</name>
<evidence type="ECO:0000313" key="2">
    <source>
        <dbReference type="Proteomes" id="UP000069030"/>
    </source>
</evidence>
<sequence>MIKLLIEKHKGIITYDTLSHLNFNGSPAEVIDELKEDLFQAEFGNHTLLDIGWYPEFDVDGHFCVQVISNYDWEAPLYKENCKSFASLEECVLHALQHCL</sequence>
<organism evidence="1 2">
    <name type="scientific">Myroides odoratimimus</name>
    <dbReference type="NCBI Taxonomy" id="76832"/>
    <lineage>
        <taxon>Bacteria</taxon>
        <taxon>Pseudomonadati</taxon>
        <taxon>Bacteroidota</taxon>
        <taxon>Flavobacteriia</taxon>
        <taxon>Flavobacteriales</taxon>
        <taxon>Flavobacteriaceae</taxon>
        <taxon>Myroides</taxon>
    </lineage>
</organism>
<reference evidence="1 2" key="1">
    <citation type="journal article" date="2016" name="J. Zhejiang Univ. Sci. B">
        <title>Antibiotic resistance mechanisms of Myroides sp.</title>
        <authorList>
            <person name="Hu S."/>
            <person name="Yuan S."/>
            <person name="Qu H."/>
            <person name="Jiang T."/>
            <person name="Zhou Y."/>
            <person name="Wang M."/>
            <person name="Ming D."/>
        </authorList>
    </citation>
    <scope>NUCLEOTIDE SEQUENCE [LARGE SCALE GENOMIC DNA]</scope>
    <source>
        <strain evidence="1 2">PR63039</strain>
    </source>
</reference>
<gene>
    <name evidence="1" type="ORF">AS202_09600</name>
</gene>
<proteinExistence type="predicted"/>
<evidence type="ECO:0000313" key="1">
    <source>
        <dbReference type="EMBL" id="ALU26385.1"/>
    </source>
</evidence>
<dbReference type="Proteomes" id="UP000069030">
    <property type="component" value="Chromosome"/>
</dbReference>
<dbReference type="eggNOG" id="ENOG5033BHY">
    <property type="taxonomic scope" value="Bacteria"/>
</dbReference>
<dbReference type="KEGG" id="mod:AS202_09600"/>
<protein>
    <submittedName>
        <fullName evidence="1">Uncharacterized protein</fullName>
    </submittedName>
</protein>
<accession>A0A0S7EGQ6</accession>